<gene>
    <name evidence="8" type="ORF">QOZ84_06100</name>
</gene>
<evidence type="ECO:0000256" key="5">
    <source>
        <dbReference type="ARBA" id="ARBA00022989"/>
    </source>
</evidence>
<comment type="similarity">
    <text evidence="2">Belongs to the nucleobase:cation symporter-2 (NCS2) (TC 2.A.40) family.</text>
</comment>
<sequence>MKKTIMSLQHLLAMFGATVLVPILTGFDPLVAIFCSGLGTLIFHFCTEGKVPVFLGSSFAFIPVILAAKEAFNGDLAYAQGGIMVAGLLYVAMSFTVKIVGVDKIKIYFPSQVTGAMIGVIGLNLLPTAFDMASSNILISIITLAIAITINKFGKGFIKQLGILIAVFSGYAICLSMGLVDISTITKASFFQIPNFTLPKFSLEAIVLIAPVVIAVFMEHIGDMTTNGAVVGKNFIENPGLNKTLLGDGLATIAAGFLGGPANTTYGENTAVLAITKNYDPSLLRRTAVLAIGLACIGKFGGFLQSIPVAVMGGISILLFSMITFVGFKTIKDSECVQNKNNIIIIVTIMIIGLGTTYLSNKGIVIGIPVTQSVTITGLSLAAIVGILLNRVLNNKEFKLEKEKKSITPQTTTV</sequence>
<protein>
    <submittedName>
        <fullName evidence="8">Uracil-xanthine permease family protein</fullName>
    </submittedName>
</protein>
<evidence type="ECO:0000256" key="2">
    <source>
        <dbReference type="ARBA" id="ARBA00008821"/>
    </source>
</evidence>
<evidence type="ECO:0000256" key="1">
    <source>
        <dbReference type="ARBA" id="ARBA00004141"/>
    </source>
</evidence>
<comment type="subcellular location">
    <subcellularLocation>
        <location evidence="1">Membrane</location>
        <topology evidence="1">Multi-pass membrane protein</topology>
    </subcellularLocation>
</comment>
<organism evidence="8 9">
    <name type="scientific">Romboutsia sedimentorum</name>
    <dbReference type="NCBI Taxonomy" id="1368474"/>
    <lineage>
        <taxon>Bacteria</taxon>
        <taxon>Bacillati</taxon>
        <taxon>Bacillota</taxon>
        <taxon>Clostridia</taxon>
        <taxon>Peptostreptococcales</taxon>
        <taxon>Peptostreptococcaceae</taxon>
        <taxon>Romboutsia</taxon>
    </lineage>
</organism>
<feature type="transmembrane region" description="Helical" evidence="7">
    <location>
        <begin position="366"/>
        <end position="389"/>
    </location>
</feature>
<reference evidence="8 9" key="1">
    <citation type="submission" date="2023-05" db="EMBL/GenBank/DDBJ databases">
        <title>Rombocin, a short stable natural nisin variant, displays selective antimicrobial activity against Listeria monocytogenes and employs dual mode of action to kill target bacterial strains.</title>
        <authorList>
            <person name="Wambui J."/>
            <person name="Stephan R."/>
            <person name="Kuipers O.P."/>
        </authorList>
    </citation>
    <scope>NUCLEOTIDE SEQUENCE [LARGE SCALE GENOMIC DNA]</scope>
    <source>
        <strain evidence="8 9">RC002</strain>
    </source>
</reference>
<dbReference type="Pfam" id="PF00860">
    <property type="entry name" value="Xan_ur_permease"/>
    <property type="match status" value="1"/>
</dbReference>
<feature type="transmembrane region" description="Helical" evidence="7">
    <location>
        <begin position="343"/>
        <end position="360"/>
    </location>
</feature>
<accession>A0ABT7E897</accession>
<proteinExistence type="inferred from homology"/>
<feature type="transmembrane region" description="Helical" evidence="7">
    <location>
        <begin position="107"/>
        <end position="126"/>
    </location>
</feature>
<feature type="transmembrane region" description="Helical" evidence="7">
    <location>
        <begin position="30"/>
        <end position="46"/>
    </location>
</feature>
<evidence type="ECO:0000256" key="6">
    <source>
        <dbReference type="ARBA" id="ARBA00023136"/>
    </source>
</evidence>
<feature type="transmembrane region" description="Helical" evidence="7">
    <location>
        <begin position="310"/>
        <end position="331"/>
    </location>
</feature>
<feature type="transmembrane region" description="Helical" evidence="7">
    <location>
        <begin position="200"/>
        <end position="218"/>
    </location>
</feature>
<evidence type="ECO:0000313" key="9">
    <source>
        <dbReference type="Proteomes" id="UP001301012"/>
    </source>
</evidence>
<keyword evidence="4 7" id="KW-0812">Transmembrane</keyword>
<dbReference type="PROSITE" id="PS01116">
    <property type="entry name" value="XANTH_URACIL_PERMASE"/>
    <property type="match status" value="1"/>
</dbReference>
<evidence type="ECO:0000313" key="8">
    <source>
        <dbReference type="EMBL" id="MDK2563112.1"/>
    </source>
</evidence>
<keyword evidence="6 7" id="KW-0472">Membrane</keyword>
<feature type="transmembrane region" description="Helical" evidence="7">
    <location>
        <begin position="287"/>
        <end position="304"/>
    </location>
</feature>
<keyword evidence="5 7" id="KW-1133">Transmembrane helix</keyword>
<dbReference type="InterPro" id="IPR006042">
    <property type="entry name" value="Xan_ur_permease"/>
</dbReference>
<feature type="transmembrane region" description="Helical" evidence="7">
    <location>
        <begin position="53"/>
        <end position="72"/>
    </location>
</feature>
<name>A0ABT7E897_9FIRM</name>
<comment type="caution">
    <text evidence="8">The sequence shown here is derived from an EMBL/GenBank/DDBJ whole genome shotgun (WGS) entry which is preliminary data.</text>
</comment>
<dbReference type="PANTHER" id="PTHR42810">
    <property type="entry name" value="PURINE PERMEASE C1399.01C-RELATED"/>
    <property type="match status" value="1"/>
</dbReference>
<evidence type="ECO:0000256" key="4">
    <source>
        <dbReference type="ARBA" id="ARBA00022692"/>
    </source>
</evidence>
<keyword evidence="9" id="KW-1185">Reference proteome</keyword>
<feature type="transmembrane region" description="Helical" evidence="7">
    <location>
        <begin position="132"/>
        <end position="150"/>
    </location>
</feature>
<dbReference type="NCBIfam" id="TIGR00801">
    <property type="entry name" value="ncs2"/>
    <property type="match status" value="1"/>
</dbReference>
<dbReference type="Proteomes" id="UP001301012">
    <property type="component" value="Unassembled WGS sequence"/>
</dbReference>
<dbReference type="EMBL" id="JASKYM010000002">
    <property type="protein sequence ID" value="MDK2563112.1"/>
    <property type="molecule type" value="Genomic_DNA"/>
</dbReference>
<dbReference type="RefSeq" id="WP_284132077.1">
    <property type="nucleotide sequence ID" value="NZ_JASKYM010000002.1"/>
</dbReference>
<evidence type="ECO:0000256" key="3">
    <source>
        <dbReference type="ARBA" id="ARBA00022448"/>
    </source>
</evidence>
<feature type="transmembrane region" description="Helical" evidence="7">
    <location>
        <begin position="162"/>
        <end position="180"/>
    </location>
</feature>
<evidence type="ECO:0000256" key="7">
    <source>
        <dbReference type="SAM" id="Phobius"/>
    </source>
</evidence>
<dbReference type="PANTHER" id="PTHR42810:SF2">
    <property type="entry name" value="PURINE PERMEASE C1399.01C-RELATED"/>
    <property type="match status" value="1"/>
</dbReference>
<dbReference type="InterPro" id="IPR006043">
    <property type="entry name" value="NCS2"/>
</dbReference>
<feature type="transmembrane region" description="Helical" evidence="7">
    <location>
        <begin position="78"/>
        <end position="100"/>
    </location>
</feature>
<feature type="transmembrane region" description="Helical" evidence="7">
    <location>
        <begin position="7"/>
        <end position="24"/>
    </location>
</feature>
<keyword evidence="3" id="KW-0813">Transport</keyword>